<keyword evidence="4" id="KW-1185">Reference proteome</keyword>
<keyword evidence="2" id="KW-0547">Nucleotide-binding</keyword>
<feature type="region of interest" description="Disordered" evidence="3">
    <location>
        <begin position="180"/>
        <end position="221"/>
    </location>
</feature>
<dbReference type="GO" id="GO:0005525">
    <property type="term" value="F:GTP binding"/>
    <property type="evidence" value="ECO:0007669"/>
    <property type="project" value="InterPro"/>
</dbReference>
<name>A0A8B8A452_CRAVI</name>
<accession>A0A8B8A452</accession>
<dbReference type="SMART" id="SM00173">
    <property type="entry name" value="RAS"/>
    <property type="match status" value="1"/>
</dbReference>
<dbReference type="Pfam" id="PF00071">
    <property type="entry name" value="Ras"/>
    <property type="match status" value="1"/>
</dbReference>
<evidence type="ECO:0000256" key="2">
    <source>
        <dbReference type="ARBA" id="ARBA00022741"/>
    </source>
</evidence>
<evidence type="ECO:0000256" key="3">
    <source>
        <dbReference type="SAM" id="MobiDB-lite"/>
    </source>
</evidence>
<dbReference type="RefSeq" id="XP_022286242.1">
    <property type="nucleotide sequence ID" value="XM_022430534.1"/>
</dbReference>
<evidence type="ECO:0000313" key="4">
    <source>
        <dbReference type="Proteomes" id="UP000694844"/>
    </source>
</evidence>
<dbReference type="Proteomes" id="UP000694844">
    <property type="component" value="Chromosome 5"/>
</dbReference>
<dbReference type="InterPro" id="IPR027417">
    <property type="entry name" value="P-loop_NTPase"/>
</dbReference>
<gene>
    <name evidence="5" type="primary">LOC111099150</name>
</gene>
<dbReference type="PROSITE" id="PS51419">
    <property type="entry name" value="RAB"/>
    <property type="match status" value="1"/>
</dbReference>
<dbReference type="PROSITE" id="PS51421">
    <property type="entry name" value="RAS"/>
    <property type="match status" value="1"/>
</dbReference>
<dbReference type="FunFam" id="3.40.50.300:FF:001204">
    <property type="entry name" value="Small GTP-binding protein, putative"/>
    <property type="match status" value="1"/>
</dbReference>
<dbReference type="InterPro" id="IPR001806">
    <property type="entry name" value="Small_GTPase"/>
</dbReference>
<organism evidence="4 5">
    <name type="scientific">Crassostrea virginica</name>
    <name type="common">Eastern oyster</name>
    <dbReference type="NCBI Taxonomy" id="6565"/>
    <lineage>
        <taxon>Eukaryota</taxon>
        <taxon>Metazoa</taxon>
        <taxon>Spiralia</taxon>
        <taxon>Lophotrochozoa</taxon>
        <taxon>Mollusca</taxon>
        <taxon>Bivalvia</taxon>
        <taxon>Autobranchia</taxon>
        <taxon>Pteriomorphia</taxon>
        <taxon>Ostreida</taxon>
        <taxon>Ostreoidea</taxon>
        <taxon>Ostreidae</taxon>
        <taxon>Crassostrea</taxon>
    </lineage>
</organism>
<comment type="similarity">
    <text evidence="1">Belongs to the small GTPase superfamily. Rab family.</text>
</comment>
<dbReference type="Gene3D" id="3.40.50.300">
    <property type="entry name" value="P-loop containing nucleotide triphosphate hydrolases"/>
    <property type="match status" value="1"/>
</dbReference>
<evidence type="ECO:0000313" key="5">
    <source>
        <dbReference type="RefSeq" id="XP_022286242.1"/>
    </source>
</evidence>
<dbReference type="AlphaFoldDB" id="A0A8B8A452"/>
<feature type="compositionally biased region" description="Low complexity" evidence="3">
    <location>
        <begin position="209"/>
        <end position="221"/>
    </location>
</feature>
<dbReference type="SMART" id="SM00176">
    <property type="entry name" value="RAN"/>
    <property type="match status" value="1"/>
</dbReference>
<dbReference type="SMART" id="SM00174">
    <property type="entry name" value="RHO"/>
    <property type="match status" value="1"/>
</dbReference>
<protein>
    <submittedName>
        <fullName evidence="5">Ras-related protein Rab-24-like isoform X1</fullName>
    </submittedName>
</protein>
<dbReference type="GO" id="GO:0003924">
    <property type="term" value="F:GTPase activity"/>
    <property type="evidence" value="ECO:0007669"/>
    <property type="project" value="InterPro"/>
</dbReference>
<dbReference type="PRINTS" id="PR00449">
    <property type="entry name" value="RASTRNSFRMNG"/>
</dbReference>
<dbReference type="NCBIfam" id="TIGR00231">
    <property type="entry name" value="small_GTP"/>
    <property type="match status" value="1"/>
</dbReference>
<proteinExistence type="inferred from homology"/>
<dbReference type="SUPFAM" id="SSF52540">
    <property type="entry name" value="P-loop containing nucleoside triphosphate hydrolases"/>
    <property type="match status" value="1"/>
</dbReference>
<dbReference type="PROSITE" id="PS51420">
    <property type="entry name" value="RHO"/>
    <property type="match status" value="1"/>
</dbReference>
<dbReference type="KEGG" id="cvn:111099150"/>
<reference evidence="5" key="1">
    <citation type="submission" date="2025-08" db="UniProtKB">
        <authorList>
            <consortium name="RefSeq"/>
        </authorList>
    </citation>
    <scope>IDENTIFICATION</scope>
    <source>
        <tissue evidence="5">Whole sample</tissue>
    </source>
</reference>
<dbReference type="PANTHER" id="PTHR47978">
    <property type="match status" value="1"/>
</dbReference>
<dbReference type="InterPro" id="IPR005225">
    <property type="entry name" value="Small_GTP-bd"/>
</dbReference>
<dbReference type="SMART" id="SM00175">
    <property type="entry name" value="RAB"/>
    <property type="match status" value="1"/>
</dbReference>
<dbReference type="OrthoDB" id="25896at2759"/>
<sequence>MASSGSKDGHLQLKVVLLGSAAVGKTCLVSRYVHDRFASNYQNTIGAAFVSKKIQALGKNVTLNIWDTAGSERYQSMTKMYYRGARAAILCYDVTDKSSFEKIRYWIGELQENEQFCRIYICGTKKDLIDNDPKVRAVSNDEAEVMAQDLQTCHFVTSSLTGENVDAVFQRIGEDYVKNMHSYPENQPKTNDDGDESFQLKPSSHDKASSSSCSFASCFKR</sequence>
<dbReference type="GeneID" id="111099150"/>
<evidence type="ECO:0000256" key="1">
    <source>
        <dbReference type="ARBA" id="ARBA00006270"/>
    </source>
</evidence>